<evidence type="ECO:0000313" key="3">
    <source>
        <dbReference type="Proteomes" id="UP000196138"/>
    </source>
</evidence>
<organism evidence="2 3">
    <name type="scientific">Comamonas serinivorans</name>
    <dbReference type="NCBI Taxonomy" id="1082851"/>
    <lineage>
        <taxon>Bacteria</taxon>
        <taxon>Pseudomonadati</taxon>
        <taxon>Pseudomonadota</taxon>
        <taxon>Betaproteobacteria</taxon>
        <taxon>Burkholderiales</taxon>
        <taxon>Comamonadaceae</taxon>
        <taxon>Comamonas</taxon>
    </lineage>
</organism>
<feature type="transmembrane region" description="Helical" evidence="1">
    <location>
        <begin position="12"/>
        <end position="29"/>
    </location>
</feature>
<protein>
    <submittedName>
        <fullName evidence="2">Uncharacterized protein</fullName>
    </submittedName>
</protein>
<dbReference type="EMBL" id="CP021455">
    <property type="protein sequence ID" value="ARU03908.1"/>
    <property type="molecule type" value="Genomic_DNA"/>
</dbReference>
<evidence type="ECO:0000313" key="2">
    <source>
        <dbReference type="EMBL" id="ARU03908.1"/>
    </source>
</evidence>
<reference evidence="2 3" key="1">
    <citation type="submission" date="2017-05" db="EMBL/GenBank/DDBJ databases">
        <authorList>
            <person name="Song R."/>
            <person name="Chenine A.L."/>
            <person name="Ruprecht R.M."/>
        </authorList>
    </citation>
    <scope>NUCLEOTIDE SEQUENCE [LARGE SCALE GENOMIC DNA]</scope>
    <source>
        <strain evidence="2 3">DSM 26136</strain>
    </source>
</reference>
<keyword evidence="1" id="KW-0472">Membrane</keyword>
<keyword evidence="1" id="KW-1133">Transmembrane helix</keyword>
<feature type="transmembrane region" description="Helical" evidence="1">
    <location>
        <begin position="86"/>
        <end position="103"/>
    </location>
</feature>
<feature type="transmembrane region" description="Helical" evidence="1">
    <location>
        <begin position="115"/>
        <end position="136"/>
    </location>
</feature>
<feature type="transmembrane region" description="Helical" evidence="1">
    <location>
        <begin position="156"/>
        <end position="180"/>
    </location>
</feature>
<dbReference type="NCBIfam" id="NF041730">
    <property type="entry name" value="XrtH_assoc"/>
    <property type="match status" value="1"/>
</dbReference>
<dbReference type="Proteomes" id="UP000196138">
    <property type="component" value="Chromosome"/>
</dbReference>
<sequence length="196" mass="22237">MWWRRSEISGLFWRTLFWLIPMLALWYWARDIVVRVPATWADFAMRAMFSWVEGTQIEGTVQSLLTTIVVPHASGQEALATPEAHILSYCYGLPLLFALFLGAKAKGLWWKLPVGFFALTPFQAWGICFTWLLTLTHATGDTVAMTTRFTAWDNNVIALGYQLGYLLFPAMVPILLWVYLERRTVATIAVEGALSA</sequence>
<name>A0A1Y0EKE5_9BURK</name>
<dbReference type="RefSeq" id="WP_087277434.1">
    <property type="nucleotide sequence ID" value="NZ_CP021455.1"/>
</dbReference>
<keyword evidence="3" id="KW-1185">Reference proteome</keyword>
<dbReference type="InterPro" id="IPR049823">
    <property type="entry name" value="XrtH_assoc"/>
</dbReference>
<keyword evidence="1" id="KW-0812">Transmembrane</keyword>
<evidence type="ECO:0000256" key="1">
    <source>
        <dbReference type="SAM" id="Phobius"/>
    </source>
</evidence>
<dbReference type="OrthoDB" id="8901685at2"/>
<dbReference type="KEGG" id="cser:CCO03_03735"/>
<proteinExistence type="predicted"/>
<gene>
    <name evidence="2" type="ORF">CCO03_03735</name>
</gene>
<accession>A0A1Y0EKE5</accession>
<dbReference type="AlphaFoldDB" id="A0A1Y0EKE5"/>